<organism evidence="2 3">
    <name type="scientific">Sclerotinia borealis (strain F-4128)</name>
    <dbReference type="NCBI Taxonomy" id="1432307"/>
    <lineage>
        <taxon>Eukaryota</taxon>
        <taxon>Fungi</taxon>
        <taxon>Dikarya</taxon>
        <taxon>Ascomycota</taxon>
        <taxon>Pezizomycotina</taxon>
        <taxon>Leotiomycetes</taxon>
        <taxon>Helotiales</taxon>
        <taxon>Sclerotiniaceae</taxon>
        <taxon>Sclerotinia</taxon>
    </lineage>
</organism>
<keyword evidence="3" id="KW-1185">Reference proteome</keyword>
<protein>
    <submittedName>
        <fullName evidence="2">Uncharacterized protein</fullName>
    </submittedName>
</protein>
<dbReference type="EMBL" id="AYSA01000004">
    <property type="protein sequence ID" value="ESZ99497.1"/>
    <property type="molecule type" value="Genomic_DNA"/>
</dbReference>
<dbReference type="GO" id="GO:0043386">
    <property type="term" value="P:mycotoxin biosynthetic process"/>
    <property type="evidence" value="ECO:0007669"/>
    <property type="project" value="InterPro"/>
</dbReference>
<name>W9CRS7_SCLBF</name>
<gene>
    <name evidence="2" type="ORF">SBOR_0062</name>
</gene>
<proteinExistence type="inferred from homology"/>
<dbReference type="HOGENOM" id="CLU_1310752_0_0_1"/>
<reference evidence="2 3" key="1">
    <citation type="journal article" date="2014" name="Genome Announc.">
        <title>Draft genome sequence of Sclerotinia borealis, a psychrophilic plant pathogenic fungus.</title>
        <authorList>
            <person name="Mardanov A.V."/>
            <person name="Beletsky A.V."/>
            <person name="Kadnikov V.V."/>
            <person name="Ignatov A.N."/>
            <person name="Ravin N.V."/>
        </authorList>
    </citation>
    <scope>NUCLEOTIDE SEQUENCE [LARGE SCALE GENOMIC DNA]</scope>
    <source>
        <strain evidence="3">F-4157</strain>
    </source>
</reference>
<comment type="similarity">
    <text evidence="1">Belongs to the ustYa family.</text>
</comment>
<evidence type="ECO:0000313" key="2">
    <source>
        <dbReference type="EMBL" id="ESZ99497.1"/>
    </source>
</evidence>
<dbReference type="Pfam" id="PF11807">
    <property type="entry name" value="UstYa"/>
    <property type="match status" value="1"/>
</dbReference>
<dbReference type="InterPro" id="IPR021765">
    <property type="entry name" value="UstYa-like"/>
</dbReference>
<comment type="caution">
    <text evidence="2">The sequence shown here is derived from an EMBL/GenBank/DDBJ whole genome shotgun (WGS) entry which is preliminary data.</text>
</comment>
<evidence type="ECO:0000313" key="3">
    <source>
        <dbReference type="Proteomes" id="UP000019487"/>
    </source>
</evidence>
<dbReference type="Proteomes" id="UP000019487">
    <property type="component" value="Unassembled WGS sequence"/>
</dbReference>
<sequence length="210" mass="22865">MSILLSAIASPFLPQNEDSWSEFDQIANKPKTGIYSIFSPIACHVGEALIYTTLITIAMVVWNVDKTSNRISYGVTSPSIYSPGEEAVEYRTTSLMSTYAGNPYAGDPRPEHDNAWTDIMDSHVLSLHSLRSDSASKIGSRIGNLNTGWEDNNHGHDSDSTVGFTATSTGPVSLSHNDRDLELSNIERGNSAIAITKAFKAESVERIENP</sequence>
<accession>W9CRS7</accession>
<evidence type="ECO:0000256" key="1">
    <source>
        <dbReference type="ARBA" id="ARBA00035112"/>
    </source>
</evidence>
<dbReference type="AlphaFoldDB" id="W9CRS7"/>